<dbReference type="InterPro" id="IPR043519">
    <property type="entry name" value="NT_sf"/>
</dbReference>
<organism evidence="1 2">
    <name type="scientific">Amanita thiersii Skay4041</name>
    <dbReference type="NCBI Taxonomy" id="703135"/>
    <lineage>
        <taxon>Eukaryota</taxon>
        <taxon>Fungi</taxon>
        <taxon>Dikarya</taxon>
        <taxon>Basidiomycota</taxon>
        <taxon>Agaricomycotina</taxon>
        <taxon>Agaricomycetes</taxon>
        <taxon>Agaricomycetidae</taxon>
        <taxon>Agaricales</taxon>
        <taxon>Pluteineae</taxon>
        <taxon>Amanitaceae</taxon>
        <taxon>Amanita</taxon>
    </lineage>
</organism>
<dbReference type="Gene3D" id="3.30.460.40">
    <property type="match status" value="1"/>
</dbReference>
<dbReference type="Pfam" id="PF08843">
    <property type="entry name" value="AbiEii"/>
    <property type="match status" value="1"/>
</dbReference>
<name>A0A2A9NCI6_9AGAR</name>
<protein>
    <submittedName>
        <fullName evidence="1">Uncharacterized protein</fullName>
    </submittedName>
</protein>
<dbReference type="SUPFAM" id="SSF81301">
    <property type="entry name" value="Nucleotidyltransferase"/>
    <property type="match status" value="1"/>
</dbReference>
<accession>A0A2A9NCI6</accession>
<gene>
    <name evidence="1" type="ORF">AMATHDRAFT_149189</name>
</gene>
<sequence length="221" mass="26020">MSLPASEIRRVSRRTVEALERLDYECCLFGSAACHLWGMAHRVPNDIDIVVLTDDDPEEIKAKLEELDDSRFRLIPAQDPRKHYKVLWYVTCWEPRIECKVDIVTPNTRRLNIPDVPRDLIPWMSDIPVMPFLPLLLLKVLGWHGRHTSNKLHLQKKIPRDEADIINLLDLLDAGDKLYNNRWLRTTKLRLMRSARVHIGSFAKKFPSTKRKWKYIGFRFN</sequence>
<dbReference type="InterPro" id="IPR014942">
    <property type="entry name" value="AbiEii"/>
</dbReference>
<reference evidence="1 2" key="1">
    <citation type="submission" date="2014-02" db="EMBL/GenBank/DDBJ databases">
        <title>Transposable element dynamics among asymbiotic and ectomycorrhizal Amanita fungi.</title>
        <authorList>
            <consortium name="DOE Joint Genome Institute"/>
            <person name="Hess J."/>
            <person name="Skrede I."/>
            <person name="Wolfe B."/>
            <person name="LaButti K."/>
            <person name="Ohm R.A."/>
            <person name="Grigoriev I.V."/>
            <person name="Pringle A."/>
        </authorList>
    </citation>
    <scope>NUCLEOTIDE SEQUENCE [LARGE SCALE GENOMIC DNA]</scope>
    <source>
        <strain evidence="1 2">SKay4041</strain>
    </source>
</reference>
<dbReference type="AlphaFoldDB" id="A0A2A9NCI6"/>
<proteinExistence type="predicted"/>
<evidence type="ECO:0000313" key="2">
    <source>
        <dbReference type="Proteomes" id="UP000242287"/>
    </source>
</evidence>
<dbReference type="Proteomes" id="UP000242287">
    <property type="component" value="Unassembled WGS sequence"/>
</dbReference>
<dbReference type="OrthoDB" id="3133286at2759"/>
<dbReference type="EMBL" id="KZ302052">
    <property type="protein sequence ID" value="PFH48735.1"/>
    <property type="molecule type" value="Genomic_DNA"/>
</dbReference>
<keyword evidence="2" id="KW-1185">Reference proteome</keyword>
<evidence type="ECO:0000313" key="1">
    <source>
        <dbReference type="EMBL" id="PFH48735.1"/>
    </source>
</evidence>